<dbReference type="SUPFAM" id="SSF46626">
    <property type="entry name" value="Cytochrome c"/>
    <property type="match status" value="1"/>
</dbReference>
<evidence type="ECO:0000256" key="3">
    <source>
        <dbReference type="ARBA" id="ARBA00022723"/>
    </source>
</evidence>
<keyword evidence="1" id="KW-0813">Transport</keyword>
<dbReference type="PANTHER" id="PTHR33751:SF9">
    <property type="entry name" value="CYTOCHROME C4"/>
    <property type="match status" value="1"/>
</dbReference>
<keyword evidence="4" id="KW-0249">Electron transport</keyword>
<evidence type="ECO:0000256" key="1">
    <source>
        <dbReference type="ARBA" id="ARBA00022448"/>
    </source>
</evidence>
<feature type="chain" id="PRO_5047416184" evidence="7">
    <location>
        <begin position="35"/>
        <end position="122"/>
    </location>
</feature>
<organism evidence="9 10">
    <name type="scientific">Azohydromonas lata</name>
    <dbReference type="NCBI Taxonomy" id="45677"/>
    <lineage>
        <taxon>Bacteria</taxon>
        <taxon>Pseudomonadati</taxon>
        <taxon>Pseudomonadota</taxon>
        <taxon>Betaproteobacteria</taxon>
        <taxon>Burkholderiales</taxon>
        <taxon>Sphaerotilaceae</taxon>
        <taxon>Azohydromonas</taxon>
    </lineage>
</organism>
<comment type="caution">
    <text evidence="9">The sequence shown here is derived from an EMBL/GenBank/DDBJ whole genome shotgun (WGS) entry which is preliminary data.</text>
</comment>
<dbReference type="InterPro" id="IPR050597">
    <property type="entry name" value="Cytochrome_c_Oxidase_Subunit"/>
</dbReference>
<evidence type="ECO:0000256" key="4">
    <source>
        <dbReference type="ARBA" id="ARBA00022982"/>
    </source>
</evidence>
<accession>A0ABU5IL47</accession>
<dbReference type="Pfam" id="PF00034">
    <property type="entry name" value="Cytochrom_C"/>
    <property type="match status" value="1"/>
</dbReference>
<evidence type="ECO:0000256" key="7">
    <source>
        <dbReference type="SAM" id="SignalP"/>
    </source>
</evidence>
<keyword evidence="2 6" id="KW-0349">Heme</keyword>
<keyword evidence="10" id="KW-1185">Reference proteome</keyword>
<evidence type="ECO:0000256" key="5">
    <source>
        <dbReference type="ARBA" id="ARBA00023004"/>
    </source>
</evidence>
<dbReference type="Gene3D" id="1.10.760.10">
    <property type="entry name" value="Cytochrome c-like domain"/>
    <property type="match status" value="1"/>
</dbReference>
<keyword evidence="7" id="KW-0732">Signal</keyword>
<evidence type="ECO:0000313" key="9">
    <source>
        <dbReference type="EMBL" id="MDZ5459632.1"/>
    </source>
</evidence>
<dbReference type="Proteomes" id="UP001293718">
    <property type="component" value="Unassembled WGS sequence"/>
</dbReference>
<evidence type="ECO:0000313" key="10">
    <source>
        <dbReference type="Proteomes" id="UP001293718"/>
    </source>
</evidence>
<dbReference type="RefSeq" id="WP_322467318.1">
    <property type="nucleotide sequence ID" value="NZ_JAXOJX010000047.1"/>
</dbReference>
<name>A0ABU5IL47_9BURK</name>
<proteinExistence type="predicted"/>
<gene>
    <name evidence="9" type="ORF">SM757_23935</name>
</gene>
<keyword evidence="3 6" id="KW-0479">Metal-binding</keyword>
<dbReference type="InterPro" id="IPR009056">
    <property type="entry name" value="Cyt_c-like_dom"/>
</dbReference>
<reference evidence="9 10" key="1">
    <citation type="submission" date="2023-11" db="EMBL/GenBank/DDBJ databases">
        <title>Draft genome of Azohydromonas lata strain H1 (DSM1123), a polyhydroxyalkanoate producer.</title>
        <authorList>
            <person name="Traversa D."/>
            <person name="D'Addabbo P."/>
            <person name="Pazzani C."/>
            <person name="Manzari C."/>
            <person name="Chiara M."/>
            <person name="Scrascia M."/>
        </authorList>
    </citation>
    <scope>NUCLEOTIDE SEQUENCE [LARGE SCALE GENOMIC DNA]</scope>
    <source>
        <strain evidence="9 10">H1</strain>
    </source>
</reference>
<dbReference type="PANTHER" id="PTHR33751">
    <property type="entry name" value="CBB3-TYPE CYTOCHROME C OXIDASE SUBUNIT FIXP"/>
    <property type="match status" value="1"/>
</dbReference>
<feature type="signal peptide" evidence="7">
    <location>
        <begin position="1"/>
        <end position="34"/>
    </location>
</feature>
<sequence>MTQRPGVKGRRAAPALLLLLAAALAGVLPAAAWAQPADKDARGRQLAGACAVCHGPRGIGAAPDAPHLAGQPEGYLQRQLRAFRGGERRHEIMSVIAKPLSDADIDALAAFYAAQAIELRDR</sequence>
<dbReference type="InterPro" id="IPR036909">
    <property type="entry name" value="Cyt_c-like_dom_sf"/>
</dbReference>
<feature type="domain" description="Cytochrome c" evidence="8">
    <location>
        <begin position="38"/>
        <end position="116"/>
    </location>
</feature>
<evidence type="ECO:0000259" key="8">
    <source>
        <dbReference type="PROSITE" id="PS51007"/>
    </source>
</evidence>
<evidence type="ECO:0000256" key="2">
    <source>
        <dbReference type="ARBA" id="ARBA00022617"/>
    </source>
</evidence>
<protein>
    <submittedName>
        <fullName evidence="9">C-type cytochrome</fullName>
    </submittedName>
</protein>
<dbReference type="EMBL" id="JAXOJX010000047">
    <property type="protein sequence ID" value="MDZ5459632.1"/>
    <property type="molecule type" value="Genomic_DNA"/>
</dbReference>
<keyword evidence="5 6" id="KW-0408">Iron</keyword>
<dbReference type="PROSITE" id="PS51007">
    <property type="entry name" value="CYTC"/>
    <property type="match status" value="1"/>
</dbReference>
<evidence type="ECO:0000256" key="6">
    <source>
        <dbReference type="PROSITE-ProRule" id="PRU00433"/>
    </source>
</evidence>